<accession>A0AA85FS80</accession>
<dbReference type="Gene3D" id="1.10.10.750">
    <property type="entry name" value="Ypt/Rab-GAP domain of gyp1p, domain 1"/>
    <property type="match status" value="1"/>
</dbReference>
<reference evidence="2" key="1">
    <citation type="submission" date="2022-06" db="EMBL/GenBank/DDBJ databases">
        <authorList>
            <person name="Berger JAMES D."/>
            <person name="Berger JAMES D."/>
        </authorList>
    </citation>
    <scope>NUCLEOTIDE SEQUENCE [LARGE SCALE GENOMIC DNA]</scope>
</reference>
<feature type="domain" description="Rab-GAP TBC" evidence="1">
    <location>
        <begin position="175"/>
        <end position="474"/>
    </location>
</feature>
<sequence length="733" mass="85324">MQYGSWSQVTTRVLRENNCGDLKMDNMNIHTNGSKNYSWNSTNLSSSGPTLLKKFLQKAAETASSSIDFNLSLRKAEKRYVFHPESFSNLIIQDKPILHRNKSILEVKMHALERDKHKSSSRRRKLQKSYTTDTDIISYEEDKQQSLLKVWRYNILTHWKSGYPSKNVRQYFWEGVPSAVRNQVWSLLLGNKLGITRELFNTCLSQSKHHVEANISQHSGIIQYERTNSNLNEHYSLLNLSNTENSTFNCVMCNFIFSKLNTISIKREFTRVPFVTRNFKKLHEHYTKTSFEGEELEEAIVSANSFKIDPSEFEQSYRIDYTMNLHAIKVDMCRIFPTLNLFSSGYPYHERLHDLLAAFISYKPEIGYIPGMSWIAGMALIVFDDTYDAFVTFANILNRSYHQAFYSMDEEKFLLYFNDFDKLFSRCLPRLYKHFKEVGFETTMFLFDWLFTLFSRILPLETCIRIWDLYFLYEESALFYAALAILKLCEKDLLSFNFDDLSSYLSGATLLQSLTPDTLIISMYSFHHLKRFNTSNMNKTRQVASRESLFAINQLPLYLSKDDVTGSTFRFPSTYSIPRDSFHCIPKSGPIDHSVRSPRSISDESDGTLDIDDQYFKPKSGENPYAKVFITPYNKPGQTVAHSMNGDSNSANGTLRKVNKSTEKTNRCTNPCFFRHTHLRSFEERLEVNPHRMLPQFYSSYSQDHLTAYHIPALRQNIRISNMISRTSAEMIP</sequence>
<protein>
    <recommendedName>
        <fullName evidence="1">Rab-GAP TBC domain-containing protein</fullName>
    </recommendedName>
</protein>
<evidence type="ECO:0000313" key="2">
    <source>
        <dbReference type="Proteomes" id="UP000050792"/>
    </source>
</evidence>
<dbReference type="PANTHER" id="PTHR47219:SF15">
    <property type="entry name" value="TBC1 DOMAIN FAMILY MEMBER 12 ISOFORM X1"/>
    <property type="match status" value="1"/>
</dbReference>
<keyword evidence="2" id="KW-1185">Reference proteome</keyword>
<dbReference type="GO" id="GO:0005096">
    <property type="term" value="F:GTPase activator activity"/>
    <property type="evidence" value="ECO:0007669"/>
    <property type="project" value="TreeGrafter"/>
</dbReference>
<proteinExistence type="predicted"/>
<dbReference type="Proteomes" id="UP000050792">
    <property type="component" value="Unassembled WGS sequence"/>
</dbReference>
<dbReference type="InterPro" id="IPR000195">
    <property type="entry name" value="Rab-GAP-TBC_dom"/>
</dbReference>
<dbReference type="GO" id="GO:0031267">
    <property type="term" value="F:small GTPase binding"/>
    <property type="evidence" value="ECO:0007669"/>
    <property type="project" value="TreeGrafter"/>
</dbReference>
<dbReference type="Pfam" id="PF00566">
    <property type="entry name" value="RabGAP-TBC"/>
    <property type="match status" value="1"/>
</dbReference>
<evidence type="ECO:0000259" key="1">
    <source>
        <dbReference type="PROSITE" id="PS50086"/>
    </source>
</evidence>
<reference evidence="3 4" key="2">
    <citation type="submission" date="2023-11" db="UniProtKB">
        <authorList>
            <consortium name="WormBaseParasite"/>
        </authorList>
    </citation>
    <scope>IDENTIFICATION</scope>
</reference>
<dbReference type="AlphaFoldDB" id="A0AA85FS80"/>
<dbReference type="PANTHER" id="PTHR47219">
    <property type="entry name" value="RAB GTPASE-ACTIVATING PROTEIN 1-LIKE"/>
    <property type="match status" value="1"/>
</dbReference>
<organism evidence="2 4">
    <name type="scientific">Schistosoma rodhaini</name>
    <dbReference type="NCBI Taxonomy" id="6188"/>
    <lineage>
        <taxon>Eukaryota</taxon>
        <taxon>Metazoa</taxon>
        <taxon>Spiralia</taxon>
        <taxon>Lophotrochozoa</taxon>
        <taxon>Platyhelminthes</taxon>
        <taxon>Trematoda</taxon>
        <taxon>Digenea</taxon>
        <taxon>Strigeidida</taxon>
        <taxon>Schistosomatoidea</taxon>
        <taxon>Schistosomatidae</taxon>
        <taxon>Schistosoma</taxon>
    </lineage>
</organism>
<dbReference type="InterPro" id="IPR035969">
    <property type="entry name" value="Rab-GAP_TBC_sf"/>
</dbReference>
<dbReference type="SUPFAM" id="SSF47923">
    <property type="entry name" value="Ypt/Rab-GAP domain of gyp1p"/>
    <property type="match status" value="2"/>
</dbReference>
<dbReference type="SMART" id="SM00164">
    <property type="entry name" value="TBC"/>
    <property type="match status" value="1"/>
</dbReference>
<dbReference type="WBParaSite" id="SRDH1_61950.12">
    <property type="protein sequence ID" value="SRDH1_61950.12"/>
    <property type="gene ID" value="SRDH1_61950"/>
</dbReference>
<evidence type="ECO:0000313" key="4">
    <source>
        <dbReference type="WBParaSite" id="SRDH1_61950.12"/>
    </source>
</evidence>
<evidence type="ECO:0000313" key="3">
    <source>
        <dbReference type="WBParaSite" id="SRDH1_61950.11"/>
    </source>
</evidence>
<dbReference type="WBParaSite" id="SRDH1_61950.11">
    <property type="protein sequence ID" value="SRDH1_61950.11"/>
    <property type="gene ID" value="SRDH1_61950"/>
</dbReference>
<dbReference type="Gene3D" id="1.10.472.80">
    <property type="entry name" value="Ypt/Rab-GAP domain of gyp1p, domain 3"/>
    <property type="match status" value="1"/>
</dbReference>
<dbReference type="InterPro" id="IPR050302">
    <property type="entry name" value="Rab_GAP_TBC_domain"/>
</dbReference>
<name>A0AA85FS80_9TREM</name>
<dbReference type="PROSITE" id="PS50086">
    <property type="entry name" value="TBC_RABGAP"/>
    <property type="match status" value="1"/>
</dbReference>
<dbReference type="Gene3D" id="1.10.8.270">
    <property type="entry name" value="putative rabgap domain of human tbc1 domain family member 14 like domains"/>
    <property type="match status" value="1"/>
</dbReference>